<comment type="caution">
    <text evidence="7">The sequence shown here is derived from an EMBL/GenBank/DDBJ whole genome shotgun (WGS) entry which is preliminary data.</text>
</comment>
<evidence type="ECO:0000259" key="6">
    <source>
        <dbReference type="Pfam" id="PF00884"/>
    </source>
</evidence>
<organism evidence="7 8">
    <name type="scientific">Novosphingobium mangrovi</name>
    <name type="common">ex Huang et al. 2023</name>
    <dbReference type="NCBI Taxonomy" id="2976432"/>
    <lineage>
        <taxon>Bacteria</taxon>
        <taxon>Pseudomonadati</taxon>
        <taxon>Pseudomonadota</taxon>
        <taxon>Alphaproteobacteria</taxon>
        <taxon>Sphingomonadales</taxon>
        <taxon>Sphingomonadaceae</taxon>
        <taxon>Novosphingobium</taxon>
    </lineage>
</organism>
<dbReference type="RefSeq" id="WP_260044243.1">
    <property type="nucleotide sequence ID" value="NZ_JANZXA010000002.1"/>
</dbReference>
<dbReference type="InterPro" id="IPR050738">
    <property type="entry name" value="Sulfatase"/>
</dbReference>
<proteinExistence type="inferred from homology"/>
<dbReference type="Proteomes" id="UP001165583">
    <property type="component" value="Unassembled WGS sequence"/>
</dbReference>
<evidence type="ECO:0000313" key="8">
    <source>
        <dbReference type="Proteomes" id="UP001165583"/>
    </source>
</evidence>
<comment type="similarity">
    <text evidence="1">Belongs to the sulfatase family.</text>
</comment>
<keyword evidence="4" id="KW-0106">Calcium</keyword>
<keyword evidence="8" id="KW-1185">Reference proteome</keyword>
<dbReference type="SUPFAM" id="SSF53649">
    <property type="entry name" value="Alkaline phosphatase-like"/>
    <property type="match status" value="1"/>
</dbReference>
<dbReference type="InterPro" id="IPR017850">
    <property type="entry name" value="Alkaline_phosphatase_core_sf"/>
</dbReference>
<dbReference type="PANTHER" id="PTHR42693:SF43">
    <property type="entry name" value="BLL2667 PROTEIN"/>
    <property type="match status" value="1"/>
</dbReference>
<gene>
    <name evidence="7" type="ORF">NZK81_04340</name>
</gene>
<dbReference type="Pfam" id="PF00884">
    <property type="entry name" value="Sulfatase"/>
    <property type="match status" value="1"/>
</dbReference>
<evidence type="ECO:0000256" key="1">
    <source>
        <dbReference type="ARBA" id="ARBA00008779"/>
    </source>
</evidence>
<keyword evidence="5" id="KW-0732">Signal</keyword>
<keyword evidence="2" id="KW-0479">Metal-binding</keyword>
<evidence type="ECO:0000256" key="4">
    <source>
        <dbReference type="ARBA" id="ARBA00022837"/>
    </source>
</evidence>
<dbReference type="CDD" id="cd16025">
    <property type="entry name" value="PAS_like"/>
    <property type="match status" value="1"/>
</dbReference>
<evidence type="ECO:0000256" key="2">
    <source>
        <dbReference type="ARBA" id="ARBA00022723"/>
    </source>
</evidence>
<dbReference type="PROSITE" id="PS00523">
    <property type="entry name" value="SULFATASE_1"/>
    <property type="match status" value="1"/>
</dbReference>
<evidence type="ECO:0000313" key="7">
    <source>
        <dbReference type="EMBL" id="MCT2398772.1"/>
    </source>
</evidence>
<keyword evidence="3" id="KW-0378">Hydrolase</keyword>
<feature type="chain" id="PRO_5046821116" evidence="5">
    <location>
        <begin position="29"/>
        <end position="771"/>
    </location>
</feature>
<evidence type="ECO:0000256" key="5">
    <source>
        <dbReference type="SAM" id="SignalP"/>
    </source>
</evidence>
<dbReference type="SUPFAM" id="SSF49899">
    <property type="entry name" value="Concanavalin A-like lectins/glucanases"/>
    <property type="match status" value="1"/>
</dbReference>
<dbReference type="PANTHER" id="PTHR42693">
    <property type="entry name" value="ARYLSULFATASE FAMILY MEMBER"/>
    <property type="match status" value="1"/>
</dbReference>
<evidence type="ECO:0000256" key="3">
    <source>
        <dbReference type="ARBA" id="ARBA00022801"/>
    </source>
</evidence>
<dbReference type="Gene3D" id="3.40.720.10">
    <property type="entry name" value="Alkaline Phosphatase, subunit A"/>
    <property type="match status" value="1"/>
</dbReference>
<dbReference type="InterPro" id="IPR024607">
    <property type="entry name" value="Sulfatase_CS"/>
</dbReference>
<name>A0ABT2I2D8_9SPHN</name>
<dbReference type="InterPro" id="IPR000917">
    <property type="entry name" value="Sulfatase_N"/>
</dbReference>
<dbReference type="InterPro" id="IPR013320">
    <property type="entry name" value="ConA-like_dom_sf"/>
</dbReference>
<accession>A0ABT2I2D8</accession>
<dbReference type="Gene3D" id="3.30.1120.10">
    <property type="match status" value="1"/>
</dbReference>
<feature type="signal peptide" evidence="5">
    <location>
        <begin position="1"/>
        <end position="28"/>
    </location>
</feature>
<protein>
    <submittedName>
        <fullName evidence="7">Arylsulfatase</fullName>
    </submittedName>
</protein>
<reference evidence="7" key="1">
    <citation type="submission" date="2022-09" db="EMBL/GenBank/DDBJ databases">
        <title>Novosphingobium sp. Nov., a polycyclic aromatic hydrocarbon-degrading bacterium isolated form mangrove sediments in HongKong.</title>
        <authorList>
            <person name="Hu Z."/>
        </authorList>
    </citation>
    <scope>NUCLEOTIDE SEQUENCE</scope>
    <source>
        <strain evidence="7">HK4-1</strain>
    </source>
</reference>
<feature type="domain" description="Sulfatase N-terminal" evidence="6">
    <location>
        <begin position="43"/>
        <end position="461"/>
    </location>
</feature>
<sequence>MNARIRHTARNVLLASTVLWAFGTPATAEPAYPVEAVPPQGAPNVLIIMTDDVGFAASSTFGGAIPTPNLDRLAANGLVYNNFHTTAICSPTRAALLTGRNHHAVGFGTVADLARGEPGYNSVIPKSAGTIAQVLSAAGYDTAMFGKNHNVPTWQSGPMGPFDQWGNGLGFKYFYGFNGGWTDQFSPQLIENDRTIEPPASGDGTEAGYVFDRDLADHAIDWLLTQHSQNPDRPFLAYYAPGTAHAPLQAPAEWIARFKGKFDSGWDAYREAALARQKKLGFVPSDTKLAPMPKGTRPWSALSPDERKVAARYMEVYAAMLAYCDAQIGRILDTLKRTGELDNTMIVFIEGDNGASGEGGAMGGVNYATRVSAAVQGGETAHALTHLDEIGGPDSLPIAPVGWASALNTPFPYYKLVASRLGGVRNGMVVSWPARIGQRGVRSQFVDVNDVMPTVLEAAGVAAPKSLGGVVQQPFDGVSFAYSFTQPKAPTRHRTQYFEVFGHAGIYHDGWMLSEPVKVEPRLDAAMPDPASPWQLYDLNHDWSQTTDVAPFHPDKVAELKALWEAEATRNHVLPLQFSNLSSMLPGTRPEPLSEPGRHVLYPTRERLPAGVFPAINNRSWSIEAVIEVPDNGGEGMLVTQGGRFSGWGLAVLDGRPTFFYRNSDRAAALVRVAAPQPLAPGGHAVTVSFVVDGPGFGRGGVLTLSVDGKPAAEGRLARTVPFAFSPEEATIGRDAGTPIVDDYRLPFAFNGRIDKIAFDLGPVQPMTKAD</sequence>
<dbReference type="EMBL" id="JANZXA010000002">
    <property type="protein sequence ID" value="MCT2398772.1"/>
    <property type="molecule type" value="Genomic_DNA"/>
</dbReference>